<dbReference type="OMA" id="SPTWRGH"/>
<accession>A0A1R3RNU8</accession>
<feature type="chain" id="PRO_5012616363" evidence="2">
    <location>
        <begin position="16"/>
        <end position="215"/>
    </location>
</feature>
<dbReference type="STRING" id="602072.A0A1R3RNU8"/>
<keyword evidence="4" id="KW-1185">Reference proteome</keyword>
<feature type="compositionally biased region" description="Polar residues" evidence="1">
    <location>
        <begin position="118"/>
        <end position="139"/>
    </location>
</feature>
<dbReference type="EMBL" id="KV907499">
    <property type="protein sequence ID" value="OOF96140.1"/>
    <property type="molecule type" value="Genomic_DNA"/>
</dbReference>
<dbReference type="OrthoDB" id="4508018at2759"/>
<protein>
    <submittedName>
        <fullName evidence="3">Uncharacterized protein</fullName>
    </submittedName>
</protein>
<dbReference type="VEuPathDB" id="FungiDB:ASPCADRAFT_207500"/>
<organism evidence="3 4">
    <name type="scientific">Aspergillus carbonarius (strain ITEM 5010)</name>
    <dbReference type="NCBI Taxonomy" id="602072"/>
    <lineage>
        <taxon>Eukaryota</taxon>
        <taxon>Fungi</taxon>
        <taxon>Dikarya</taxon>
        <taxon>Ascomycota</taxon>
        <taxon>Pezizomycotina</taxon>
        <taxon>Eurotiomycetes</taxon>
        <taxon>Eurotiomycetidae</taxon>
        <taxon>Eurotiales</taxon>
        <taxon>Aspergillaceae</taxon>
        <taxon>Aspergillus</taxon>
        <taxon>Aspergillus subgen. Circumdati</taxon>
    </lineage>
</organism>
<proteinExistence type="predicted"/>
<feature type="compositionally biased region" description="Polar residues" evidence="1">
    <location>
        <begin position="50"/>
        <end position="61"/>
    </location>
</feature>
<gene>
    <name evidence="3" type="ORF">ASPCADRAFT_207500</name>
</gene>
<evidence type="ECO:0000256" key="1">
    <source>
        <dbReference type="SAM" id="MobiDB-lite"/>
    </source>
</evidence>
<evidence type="ECO:0000313" key="4">
    <source>
        <dbReference type="Proteomes" id="UP000188318"/>
    </source>
</evidence>
<feature type="compositionally biased region" description="Low complexity" evidence="1">
    <location>
        <begin position="32"/>
        <end position="49"/>
    </location>
</feature>
<dbReference type="Proteomes" id="UP000188318">
    <property type="component" value="Unassembled WGS sequence"/>
</dbReference>
<feature type="region of interest" description="Disordered" evidence="1">
    <location>
        <begin position="85"/>
        <end position="165"/>
    </location>
</feature>
<name>A0A1R3RNU8_ASPC5</name>
<evidence type="ECO:0000256" key="2">
    <source>
        <dbReference type="SAM" id="SignalP"/>
    </source>
</evidence>
<feature type="non-terminal residue" evidence="3">
    <location>
        <position position="215"/>
    </location>
</feature>
<feature type="signal peptide" evidence="2">
    <location>
        <begin position="1"/>
        <end position="15"/>
    </location>
</feature>
<reference evidence="4" key="1">
    <citation type="journal article" date="2017" name="Genome Biol.">
        <title>Comparative genomics reveals high biological diversity and specific adaptations in the industrially and medically important fungal genus Aspergillus.</title>
        <authorList>
            <person name="de Vries R.P."/>
            <person name="Riley R."/>
            <person name="Wiebenga A."/>
            <person name="Aguilar-Osorio G."/>
            <person name="Amillis S."/>
            <person name="Uchima C.A."/>
            <person name="Anderluh G."/>
            <person name="Asadollahi M."/>
            <person name="Askin M."/>
            <person name="Barry K."/>
            <person name="Battaglia E."/>
            <person name="Bayram O."/>
            <person name="Benocci T."/>
            <person name="Braus-Stromeyer S.A."/>
            <person name="Caldana C."/>
            <person name="Canovas D."/>
            <person name="Cerqueira G.C."/>
            <person name="Chen F."/>
            <person name="Chen W."/>
            <person name="Choi C."/>
            <person name="Clum A."/>
            <person name="Dos Santos R.A."/>
            <person name="Damasio A.R."/>
            <person name="Diallinas G."/>
            <person name="Emri T."/>
            <person name="Fekete E."/>
            <person name="Flipphi M."/>
            <person name="Freyberg S."/>
            <person name="Gallo A."/>
            <person name="Gournas C."/>
            <person name="Habgood R."/>
            <person name="Hainaut M."/>
            <person name="Harispe M.L."/>
            <person name="Henrissat B."/>
            <person name="Hilden K.S."/>
            <person name="Hope R."/>
            <person name="Hossain A."/>
            <person name="Karabika E."/>
            <person name="Karaffa L."/>
            <person name="Karanyi Z."/>
            <person name="Krasevec N."/>
            <person name="Kuo A."/>
            <person name="Kusch H."/>
            <person name="LaButti K."/>
            <person name="Lagendijk E.L."/>
            <person name="Lapidus A."/>
            <person name="Levasseur A."/>
            <person name="Lindquist E."/>
            <person name="Lipzen A."/>
            <person name="Logrieco A.F."/>
            <person name="MacCabe A."/>
            <person name="Maekelae M.R."/>
            <person name="Malavazi I."/>
            <person name="Melin P."/>
            <person name="Meyer V."/>
            <person name="Mielnichuk N."/>
            <person name="Miskei M."/>
            <person name="Molnar A.P."/>
            <person name="Mule G."/>
            <person name="Ngan C.Y."/>
            <person name="Orejas M."/>
            <person name="Orosz E."/>
            <person name="Ouedraogo J.P."/>
            <person name="Overkamp K.M."/>
            <person name="Park H.-S."/>
            <person name="Perrone G."/>
            <person name="Piumi F."/>
            <person name="Punt P.J."/>
            <person name="Ram A.F."/>
            <person name="Ramon A."/>
            <person name="Rauscher S."/>
            <person name="Record E."/>
            <person name="Riano-Pachon D.M."/>
            <person name="Robert V."/>
            <person name="Roehrig J."/>
            <person name="Ruller R."/>
            <person name="Salamov A."/>
            <person name="Salih N.S."/>
            <person name="Samson R.A."/>
            <person name="Sandor E."/>
            <person name="Sanguinetti M."/>
            <person name="Schuetze T."/>
            <person name="Sepcic K."/>
            <person name="Shelest E."/>
            <person name="Sherlock G."/>
            <person name="Sophianopoulou V."/>
            <person name="Squina F.M."/>
            <person name="Sun H."/>
            <person name="Susca A."/>
            <person name="Todd R.B."/>
            <person name="Tsang A."/>
            <person name="Unkles S.E."/>
            <person name="van de Wiele N."/>
            <person name="van Rossen-Uffink D."/>
            <person name="Oliveira J.V."/>
            <person name="Vesth T.C."/>
            <person name="Visser J."/>
            <person name="Yu J.-H."/>
            <person name="Zhou M."/>
            <person name="Andersen M.R."/>
            <person name="Archer D.B."/>
            <person name="Baker S.E."/>
            <person name="Benoit I."/>
            <person name="Brakhage A.A."/>
            <person name="Braus G.H."/>
            <person name="Fischer R."/>
            <person name="Frisvad J.C."/>
            <person name="Goldman G.H."/>
            <person name="Houbraken J."/>
            <person name="Oakley B."/>
            <person name="Pocsi I."/>
            <person name="Scazzocchio C."/>
            <person name="Seiboth B."/>
            <person name="vanKuyk P.A."/>
            <person name="Wortman J."/>
            <person name="Dyer P.S."/>
            <person name="Grigoriev I.V."/>
        </authorList>
    </citation>
    <scope>NUCLEOTIDE SEQUENCE [LARGE SCALE GENOMIC DNA]</scope>
    <source>
        <strain evidence="4">ITEM 5010</strain>
    </source>
</reference>
<evidence type="ECO:0000313" key="3">
    <source>
        <dbReference type="EMBL" id="OOF96140.1"/>
    </source>
</evidence>
<feature type="region of interest" description="Disordered" evidence="1">
    <location>
        <begin position="20"/>
        <end position="73"/>
    </location>
</feature>
<feature type="compositionally biased region" description="Basic and acidic residues" evidence="1">
    <location>
        <begin position="97"/>
        <end position="117"/>
    </location>
</feature>
<sequence>MTLLTSLLTSLCSCCGPPKPAPKPTNHHHSHPSQYPPSISISTTTLTHQPTDPYNYSYTSPPTLPAYTPHPHSTCEKTLAAHLRDPPISSDSYNTTTHDEKSPFTNHQDQEEPRTTPDDASSEISFPSTHSYGNTSTATRETPPPPYSPRRSGSIGGSWRGTESPVPSLVMSMMTESVGGGSVGGSEGGGSVDGDGEGMVQIAAPRAVFFPRGRV</sequence>
<dbReference type="AlphaFoldDB" id="A0A1R3RNU8"/>
<keyword evidence="2" id="KW-0732">Signal</keyword>